<evidence type="ECO:0000256" key="1">
    <source>
        <dbReference type="SAM" id="MobiDB-lite"/>
    </source>
</evidence>
<sequence length="71" mass="7921">MSQLLKVEVHYGTGFHSNGSSNRRQRLKPGATMRISPANPAPINAKASRRETSGKHSKYNHDNTVPLIPRR</sequence>
<keyword evidence="3" id="KW-1185">Reference proteome</keyword>
<gene>
    <name evidence="2" type="ORF">PIB30_044545</name>
</gene>
<protein>
    <submittedName>
        <fullName evidence="2">Uncharacterized protein</fullName>
    </submittedName>
</protein>
<organism evidence="2 3">
    <name type="scientific">Stylosanthes scabra</name>
    <dbReference type="NCBI Taxonomy" id="79078"/>
    <lineage>
        <taxon>Eukaryota</taxon>
        <taxon>Viridiplantae</taxon>
        <taxon>Streptophyta</taxon>
        <taxon>Embryophyta</taxon>
        <taxon>Tracheophyta</taxon>
        <taxon>Spermatophyta</taxon>
        <taxon>Magnoliopsida</taxon>
        <taxon>eudicotyledons</taxon>
        <taxon>Gunneridae</taxon>
        <taxon>Pentapetalae</taxon>
        <taxon>rosids</taxon>
        <taxon>fabids</taxon>
        <taxon>Fabales</taxon>
        <taxon>Fabaceae</taxon>
        <taxon>Papilionoideae</taxon>
        <taxon>50 kb inversion clade</taxon>
        <taxon>dalbergioids sensu lato</taxon>
        <taxon>Dalbergieae</taxon>
        <taxon>Pterocarpus clade</taxon>
        <taxon>Stylosanthes</taxon>
    </lineage>
</organism>
<comment type="caution">
    <text evidence="2">The sequence shown here is derived from an EMBL/GenBank/DDBJ whole genome shotgun (WGS) entry which is preliminary data.</text>
</comment>
<name>A0ABU6TGN4_9FABA</name>
<evidence type="ECO:0000313" key="3">
    <source>
        <dbReference type="Proteomes" id="UP001341840"/>
    </source>
</evidence>
<feature type="region of interest" description="Disordered" evidence="1">
    <location>
        <begin position="1"/>
        <end position="71"/>
    </location>
</feature>
<evidence type="ECO:0000313" key="2">
    <source>
        <dbReference type="EMBL" id="MED6147500.1"/>
    </source>
</evidence>
<proteinExistence type="predicted"/>
<accession>A0ABU6TGN4</accession>
<reference evidence="2 3" key="1">
    <citation type="journal article" date="2023" name="Plants (Basel)">
        <title>Bridging the Gap: Combining Genomics and Transcriptomics Approaches to Understand Stylosanthes scabra, an Orphan Legume from the Brazilian Caatinga.</title>
        <authorList>
            <person name="Ferreira-Neto J.R.C."/>
            <person name="da Silva M.D."/>
            <person name="Binneck E."/>
            <person name="de Melo N.F."/>
            <person name="da Silva R.H."/>
            <person name="de Melo A.L.T.M."/>
            <person name="Pandolfi V."/>
            <person name="Bustamante F.O."/>
            <person name="Brasileiro-Vidal A.C."/>
            <person name="Benko-Iseppon A.M."/>
        </authorList>
    </citation>
    <scope>NUCLEOTIDE SEQUENCE [LARGE SCALE GENOMIC DNA]</scope>
    <source>
        <tissue evidence="2">Leaves</tissue>
    </source>
</reference>
<dbReference type="Proteomes" id="UP001341840">
    <property type="component" value="Unassembled WGS sequence"/>
</dbReference>
<dbReference type="EMBL" id="JASCZI010090887">
    <property type="protein sequence ID" value="MED6147500.1"/>
    <property type="molecule type" value="Genomic_DNA"/>
</dbReference>